<protein>
    <recommendedName>
        <fullName evidence="2">DUF4806 domain-containing protein</fullName>
    </recommendedName>
</protein>
<dbReference type="InterPro" id="IPR032071">
    <property type="entry name" value="DUF4806"/>
</dbReference>
<dbReference type="Pfam" id="PF16064">
    <property type="entry name" value="DUF4806"/>
    <property type="match status" value="1"/>
</dbReference>
<comment type="caution">
    <text evidence="3">The sequence shown here is derived from an EMBL/GenBank/DDBJ whole genome shotgun (WGS) entry which is preliminary data.</text>
</comment>
<feature type="domain" description="DUF4806" evidence="2">
    <location>
        <begin position="72"/>
        <end position="147"/>
    </location>
</feature>
<accession>A0A0L0BPN6</accession>
<dbReference type="OMA" id="ICSNIVE"/>
<dbReference type="OrthoDB" id="8012890at2759"/>
<sequence length="214" mass="25344">MSSVNERIEKLKRETRDLRKEVKDLKETLQQQNELIISLLSKQTGILNETIEAEHPLPHVFYGKQISEYSRRFPLENMKDLEKFEAEINDENENHIITIVQALIAPKGLTKSISNVLSENLIMEINVDGYHNKKRLLNFPKTIDIIFMASRNDNEDYNNQMFLNELRRSLRMVKNRIHKNNCQARQKLREQQEQAQMQETVEQFIIKTEEADFD</sequence>
<name>A0A0L0BPN6_LUCCU</name>
<gene>
    <name evidence="3" type="ORF">FF38_12071</name>
</gene>
<keyword evidence="4" id="KW-1185">Reference proteome</keyword>
<reference evidence="3 4" key="1">
    <citation type="journal article" date="2015" name="Nat. Commun.">
        <title>Lucilia cuprina genome unlocks parasitic fly biology to underpin future interventions.</title>
        <authorList>
            <person name="Anstead C.A."/>
            <person name="Korhonen P.K."/>
            <person name="Young N.D."/>
            <person name="Hall R.S."/>
            <person name="Jex A.R."/>
            <person name="Murali S.C."/>
            <person name="Hughes D.S."/>
            <person name="Lee S.F."/>
            <person name="Perry T."/>
            <person name="Stroehlein A.J."/>
            <person name="Ansell B.R."/>
            <person name="Breugelmans B."/>
            <person name="Hofmann A."/>
            <person name="Qu J."/>
            <person name="Dugan S."/>
            <person name="Lee S.L."/>
            <person name="Chao H."/>
            <person name="Dinh H."/>
            <person name="Han Y."/>
            <person name="Doddapaneni H.V."/>
            <person name="Worley K.C."/>
            <person name="Muzny D.M."/>
            <person name="Ioannidis P."/>
            <person name="Waterhouse R.M."/>
            <person name="Zdobnov E.M."/>
            <person name="James P.J."/>
            <person name="Bagnall N.H."/>
            <person name="Kotze A.C."/>
            <person name="Gibbs R.A."/>
            <person name="Richards S."/>
            <person name="Batterham P."/>
            <person name="Gasser R.B."/>
        </authorList>
    </citation>
    <scope>NUCLEOTIDE SEQUENCE [LARGE SCALE GENOMIC DNA]</scope>
    <source>
        <strain evidence="3 4">LS</strain>
        <tissue evidence="3">Full body</tissue>
    </source>
</reference>
<evidence type="ECO:0000313" key="3">
    <source>
        <dbReference type="EMBL" id="KNC21928.1"/>
    </source>
</evidence>
<keyword evidence="1" id="KW-0175">Coiled coil</keyword>
<evidence type="ECO:0000256" key="1">
    <source>
        <dbReference type="SAM" id="Coils"/>
    </source>
</evidence>
<organism evidence="3 4">
    <name type="scientific">Lucilia cuprina</name>
    <name type="common">Green bottle fly</name>
    <name type="synonym">Australian sheep blowfly</name>
    <dbReference type="NCBI Taxonomy" id="7375"/>
    <lineage>
        <taxon>Eukaryota</taxon>
        <taxon>Metazoa</taxon>
        <taxon>Ecdysozoa</taxon>
        <taxon>Arthropoda</taxon>
        <taxon>Hexapoda</taxon>
        <taxon>Insecta</taxon>
        <taxon>Pterygota</taxon>
        <taxon>Neoptera</taxon>
        <taxon>Endopterygota</taxon>
        <taxon>Diptera</taxon>
        <taxon>Brachycera</taxon>
        <taxon>Muscomorpha</taxon>
        <taxon>Oestroidea</taxon>
        <taxon>Calliphoridae</taxon>
        <taxon>Luciliinae</taxon>
        <taxon>Lucilia</taxon>
    </lineage>
</organism>
<dbReference type="Proteomes" id="UP000037069">
    <property type="component" value="Unassembled WGS sequence"/>
</dbReference>
<dbReference type="EMBL" id="JRES01001567">
    <property type="protein sequence ID" value="KNC21928.1"/>
    <property type="molecule type" value="Genomic_DNA"/>
</dbReference>
<evidence type="ECO:0000313" key="4">
    <source>
        <dbReference type="Proteomes" id="UP000037069"/>
    </source>
</evidence>
<proteinExistence type="predicted"/>
<evidence type="ECO:0000259" key="2">
    <source>
        <dbReference type="Pfam" id="PF16064"/>
    </source>
</evidence>
<dbReference type="AlphaFoldDB" id="A0A0L0BPN6"/>
<feature type="coiled-coil region" evidence="1">
    <location>
        <begin position="1"/>
        <end position="42"/>
    </location>
</feature>